<comment type="caution">
    <text evidence="8">The sequence shown here is derived from an EMBL/GenBank/DDBJ whole genome shotgun (WGS) entry which is preliminary data.</text>
</comment>
<organism evidence="8 9">
    <name type="scientific">Nocardiopsis suaedae</name>
    <dbReference type="NCBI Taxonomy" id="3018444"/>
    <lineage>
        <taxon>Bacteria</taxon>
        <taxon>Bacillati</taxon>
        <taxon>Actinomycetota</taxon>
        <taxon>Actinomycetes</taxon>
        <taxon>Streptosporangiales</taxon>
        <taxon>Nocardiopsidaceae</taxon>
        <taxon>Nocardiopsis</taxon>
    </lineage>
</organism>
<comment type="subcellular location">
    <subcellularLocation>
        <location evidence="1">Cytoplasm</location>
    </subcellularLocation>
</comment>
<reference evidence="8" key="1">
    <citation type="submission" date="2023-01" db="EMBL/GenBank/DDBJ databases">
        <title>Draft genome sequence of Nocardiopsis sp. LSu2-4 isolated from halophytes.</title>
        <authorList>
            <person name="Duangmal K."/>
            <person name="Chantavorakit T."/>
        </authorList>
    </citation>
    <scope>NUCLEOTIDE SEQUENCE</scope>
    <source>
        <strain evidence="8">LSu2-4</strain>
    </source>
</reference>
<keyword evidence="6" id="KW-0418">Kinase</keyword>
<dbReference type="InterPro" id="IPR001127">
    <property type="entry name" value="PTS_EIIA_1_perm"/>
</dbReference>
<keyword evidence="5" id="KW-0598">Phosphotransferase system</keyword>
<accession>A0ABT4TNS4</accession>
<evidence type="ECO:0000256" key="3">
    <source>
        <dbReference type="ARBA" id="ARBA00022597"/>
    </source>
</evidence>
<dbReference type="NCBIfam" id="TIGR00830">
    <property type="entry name" value="PTBA"/>
    <property type="match status" value="1"/>
</dbReference>
<dbReference type="Gene3D" id="2.70.70.10">
    <property type="entry name" value="Glucose Permease (Domain IIA)"/>
    <property type="match status" value="1"/>
</dbReference>
<dbReference type="InterPro" id="IPR011055">
    <property type="entry name" value="Dup_hybrid_motif"/>
</dbReference>
<keyword evidence="9" id="KW-1185">Reference proteome</keyword>
<evidence type="ECO:0000313" key="8">
    <source>
        <dbReference type="EMBL" id="MDA2806016.1"/>
    </source>
</evidence>
<proteinExistence type="predicted"/>
<dbReference type="InterPro" id="IPR050890">
    <property type="entry name" value="PTS_EIIA_component"/>
</dbReference>
<gene>
    <name evidence="8" type="ORF">O4U47_15985</name>
</gene>
<evidence type="ECO:0000256" key="4">
    <source>
        <dbReference type="ARBA" id="ARBA00022679"/>
    </source>
</evidence>
<dbReference type="Proteomes" id="UP001165685">
    <property type="component" value="Unassembled WGS sequence"/>
</dbReference>
<keyword evidence="4" id="KW-0808">Transferase</keyword>
<keyword evidence="3 8" id="KW-0762">Sugar transport</keyword>
<feature type="domain" description="PTS EIIA type-1" evidence="7">
    <location>
        <begin position="20"/>
        <end position="124"/>
    </location>
</feature>
<dbReference type="PANTHER" id="PTHR45008:SF1">
    <property type="entry name" value="PTS SYSTEM GLUCOSE-SPECIFIC EIIA COMPONENT"/>
    <property type="match status" value="1"/>
</dbReference>
<evidence type="ECO:0000256" key="6">
    <source>
        <dbReference type="ARBA" id="ARBA00022777"/>
    </source>
</evidence>
<name>A0ABT4TNS4_9ACTN</name>
<evidence type="ECO:0000313" key="9">
    <source>
        <dbReference type="Proteomes" id="UP001165685"/>
    </source>
</evidence>
<sequence>MLEVLSPVPGTATGLSGVPDPVFSQGMVGPGTAVDPERAPQTAVAPIAGTIVKLHPHAFVIAGADGKGVLVHLGIDTVDLKGEGFETLAAEGDTVEAGAPLVRWDPAEVEQGGRSPAVPVVALDAPKDTVLDTVESGAVEAGATALFAWR</sequence>
<protein>
    <submittedName>
        <fullName evidence="8">PTS glucose transporter subunit IIA</fullName>
    </submittedName>
</protein>
<keyword evidence="2" id="KW-0813">Transport</keyword>
<dbReference type="PROSITE" id="PS51093">
    <property type="entry name" value="PTS_EIIA_TYPE_1"/>
    <property type="match status" value="1"/>
</dbReference>
<dbReference type="PANTHER" id="PTHR45008">
    <property type="entry name" value="PTS SYSTEM GLUCOSE-SPECIFIC EIIA COMPONENT"/>
    <property type="match status" value="1"/>
</dbReference>
<evidence type="ECO:0000256" key="5">
    <source>
        <dbReference type="ARBA" id="ARBA00022683"/>
    </source>
</evidence>
<dbReference type="Pfam" id="PF00358">
    <property type="entry name" value="PTS_EIIA_1"/>
    <property type="match status" value="1"/>
</dbReference>
<evidence type="ECO:0000256" key="1">
    <source>
        <dbReference type="ARBA" id="ARBA00004496"/>
    </source>
</evidence>
<dbReference type="PROSITE" id="PS00371">
    <property type="entry name" value="PTS_EIIA_TYPE_1_HIS"/>
    <property type="match status" value="1"/>
</dbReference>
<dbReference type="SUPFAM" id="SSF51261">
    <property type="entry name" value="Duplicated hybrid motif"/>
    <property type="match status" value="1"/>
</dbReference>
<evidence type="ECO:0000256" key="2">
    <source>
        <dbReference type="ARBA" id="ARBA00022448"/>
    </source>
</evidence>
<dbReference type="EMBL" id="JAQFWP010000028">
    <property type="protein sequence ID" value="MDA2806016.1"/>
    <property type="molecule type" value="Genomic_DNA"/>
</dbReference>
<dbReference type="RefSeq" id="WP_270678660.1">
    <property type="nucleotide sequence ID" value="NZ_JAQFWP010000028.1"/>
</dbReference>
<evidence type="ECO:0000259" key="7">
    <source>
        <dbReference type="PROSITE" id="PS51093"/>
    </source>
</evidence>